<dbReference type="Gene3D" id="3.40.30.10">
    <property type="entry name" value="Glutaredoxin"/>
    <property type="match status" value="1"/>
</dbReference>
<comment type="caution">
    <text evidence="2">The sequence shown here is derived from an EMBL/GenBank/DDBJ whole genome shotgun (WGS) entry which is preliminary data.</text>
</comment>
<accession>A0A5C9A247</accession>
<keyword evidence="2" id="KW-0808">Transferase</keyword>
<dbReference type="AlphaFoldDB" id="A0A5C9A247"/>
<dbReference type="Gene3D" id="1.20.1050.10">
    <property type="match status" value="1"/>
</dbReference>
<dbReference type="GO" id="GO:0006559">
    <property type="term" value="P:L-phenylalanine catabolic process"/>
    <property type="evidence" value="ECO:0007669"/>
    <property type="project" value="TreeGrafter"/>
</dbReference>
<dbReference type="Pfam" id="PF13409">
    <property type="entry name" value="GST_N_2"/>
    <property type="match status" value="1"/>
</dbReference>
<sequence length="226" mass="24862">MAAIKLVIGNRNYSSWSLRAWLCLRKSGAAFTEELLPLDTPEFARRIGDLSPSRTVPVLWHGERCVWDSLAICEYINETFADGQLWPRDAGLRALGRSLVAEMHSGYGALRAAMPMNFRARQRRVPTSPALEADIARIFQRWTLARQQGAGEGPWLLGTFSIADAFFAPVAVRFGGYGVALPAGPVADYVAHLRADEAMQEWERGAAAESWIVEADEAGEETAAPE</sequence>
<dbReference type="EMBL" id="VRYZ01000002">
    <property type="protein sequence ID" value="TXS93421.1"/>
    <property type="molecule type" value="Genomic_DNA"/>
</dbReference>
<dbReference type="InterPro" id="IPR036282">
    <property type="entry name" value="Glutathione-S-Trfase_C_sf"/>
</dbReference>
<feature type="domain" description="GST N-terminal" evidence="1">
    <location>
        <begin position="4"/>
        <end position="84"/>
    </location>
</feature>
<name>A0A5C9A247_9GAMM</name>
<dbReference type="GO" id="GO:0006749">
    <property type="term" value="P:glutathione metabolic process"/>
    <property type="evidence" value="ECO:0007669"/>
    <property type="project" value="TreeGrafter"/>
</dbReference>
<dbReference type="GO" id="GO:0004364">
    <property type="term" value="F:glutathione transferase activity"/>
    <property type="evidence" value="ECO:0007669"/>
    <property type="project" value="TreeGrafter"/>
</dbReference>
<dbReference type="PROSITE" id="PS50404">
    <property type="entry name" value="GST_NTER"/>
    <property type="match status" value="1"/>
</dbReference>
<evidence type="ECO:0000313" key="3">
    <source>
        <dbReference type="Proteomes" id="UP000321933"/>
    </source>
</evidence>
<dbReference type="InterPro" id="IPR036249">
    <property type="entry name" value="Thioredoxin-like_sf"/>
</dbReference>
<dbReference type="PANTHER" id="PTHR42673:SF4">
    <property type="entry name" value="MALEYLACETOACETATE ISOMERASE"/>
    <property type="match status" value="1"/>
</dbReference>
<dbReference type="RefSeq" id="WP_148063356.1">
    <property type="nucleotide sequence ID" value="NZ_VRYZ01000002.1"/>
</dbReference>
<dbReference type="CDD" id="cd03194">
    <property type="entry name" value="GST_C_3"/>
    <property type="match status" value="1"/>
</dbReference>
<dbReference type="InterPro" id="IPR004045">
    <property type="entry name" value="Glutathione_S-Trfase_N"/>
</dbReference>
<dbReference type="CDD" id="cd03043">
    <property type="entry name" value="GST_N_1"/>
    <property type="match status" value="1"/>
</dbReference>
<reference evidence="2 3" key="1">
    <citation type="submission" date="2019-08" db="EMBL/GenBank/DDBJ databases">
        <title>Parahaliea maris sp. nov., isolated from the surface seawater.</title>
        <authorList>
            <person name="Liu Y."/>
        </authorList>
    </citation>
    <scope>NUCLEOTIDE SEQUENCE [LARGE SCALE GENOMIC DNA]</scope>
    <source>
        <strain evidence="2 3">S2-26</strain>
    </source>
</reference>
<organism evidence="2 3">
    <name type="scientific">Parahaliea aestuarii</name>
    <dbReference type="NCBI Taxonomy" id="1852021"/>
    <lineage>
        <taxon>Bacteria</taxon>
        <taxon>Pseudomonadati</taxon>
        <taxon>Pseudomonadota</taxon>
        <taxon>Gammaproteobacteria</taxon>
        <taxon>Cellvibrionales</taxon>
        <taxon>Halieaceae</taxon>
        <taxon>Parahaliea</taxon>
    </lineage>
</organism>
<gene>
    <name evidence="2" type="ORF">FVW59_06195</name>
</gene>
<keyword evidence="3" id="KW-1185">Reference proteome</keyword>
<dbReference type="PANTHER" id="PTHR42673">
    <property type="entry name" value="MALEYLACETOACETATE ISOMERASE"/>
    <property type="match status" value="1"/>
</dbReference>
<dbReference type="Proteomes" id="UP000321933">
    <property type="component" value="Unassembled WGS sequence"/>
</dbReference>
<dbReference type="OrthoDB" id="9799538at2"/>
<dbReference type="GO" id="GO:0016034">
    <property type="term" value="F:maleylacetoacetate isomerase activity"/>
    <property type="evidence" value="ECO:0007669"/>
    <property type="project" value="TreeGrafter"/>
</dbReference>
<evidence type="ECO:0000259" key="1">
    <source>
        <dbReference type="PROSITE" id="PS50404"/>
    </source>
</evidence>
<protein>
    <submittedName>
        <fullName evidence="2">Glutathione S-transferase family protein</fullName>
    </submittedName>
</protein>
<proteinExistence type="predicted"/>
<evidence type="ECO:0000313" key="2">
    <source>
        <dbReference type="EMBL" id="TXS93421.1"/>
    </source>
</evidence>
<dbReference type="SUPFAM" id="SSF47616">
    <property type="entry name" value="GST C-terminal domain-like"/>
    <property type="match status" value="1"/>
</dbReference>
<dbReference type="SUPFAM" id="SSF52833">
    <property type="entry name" value="Thioredoxin-like"/>
    <property type="match status" value="1"/>
</dbReference>